<keyword evidence="1" id="KW-0131">Cell cycle</keyword>
<dbReference type="EMBL" id="UOEE01000159">
    <property type="protein sequence ID" value="VAV93159.1"/>
    <property type="molecule type" value="Genomic_DNA"/>
</dbReference>
<organism evidence="1">
    <name type="scientific">hydrothermal vent metagenome</name>
    <dbReference type="NCBI Taxonomy" id="652676"/>
    <lineage>
        <taxon>unclassified sequences</taxon>
        <taxon>metagenomes</taxon>
        <taxon>ecological metagenomes</taxon>
    </lineage>
</organism>
<keyword evidence="1" id="KW-0132">Cell division</keyword>
<dbReference type="InterPro" id="IPR002634">
    <property type="entry name" value="BolA"/>
</dbReference>
<dbReference type="Gene3D" id="3.30.300.90">
    <property type="entry name" value="BolA-like"/>
    <property type="match status" value="1"/>
</dbReference>
<dbReference type="PANTHER" id="PTHR46230:SF7">
    <property type="entry name" value="BOLA-LIKE PROTEIN 1"/>
    <property type="match status" value="1"/>
</dbReference>
<dbReference type="AlphaFoldDB" id="A0A3B0RMH1"/>
<dbReference type="GO" id="GO:0051301">
    <property type="term" value="P:cell division"/>
    <property type="evidence" value="ECO:0007669"/>
    <property type="project" value="UniProtKB-KW"/>
</dbReference>
<dbReference type="PANTHER" id="PTHR46230">
    <property type="match status" value="1"/>
</dbReference>
<dbReference type="SUPFAM" id="SSF82657">
    <property type="entry name" value="BolA-like"/>
    <property type="match status" value="1"/>
</dbReference>
<name>A0A3B0RMH1_9ZZZZ</name>
<dbReference type="InterPro" id="IPR036065">
    <property type="entry name" value="BolA-like_sf"/>
</dbReference>
<dbReference type="Pfam" id="PF01722">
    <property type="entry name" value="BolA"/>
    <property type="match status" value="1"/>
</dbReference>
<evidence type="ECO:0000313" key="1">
    <source>
        <dbReference type="EMBL" id="VAV93159.1"/>
    </source>
</evidence>
<accession>A0A3B0RMH1</accession>
<sequence length="89" mass="9504">MCKMANNIRKKLQARFSPEQLEVLDQSHLHAGHAGAREGGGSHFAVTIKASAFTGLTPLARHRAINNALAEEFCGEQAIHALTIKASGV</sequence>
<proteinExistence type="predicted"/>
<dbReference type="PIRSF" id="PIRSF003113">
    <property type="entry name" value="BolA"/>
    <property type="match status" value="1"/>
</dbReference>
<gene>
    <name evidence="1" type="ORF">MNBD_ALPHA06-1105</name>
</gene>
<protein>
    <submittedName>
        <fullName evidence="1">Cell division protein BolA</fullName>
    </submittedName>
</protein>
<reference evidence="1" key="1">
    <citation type="submission" date="2018-06" db="EMBL/GenBank/DDBJ databases">
        <authorList>
            <person name="Zhirakovskaya E."/>
        </authorList>
    </citation>
    <scope>NUCLEOTIDE SEQUENCE</scope>
</reference>
<dbReference type="GO" id="GO:0016226">
    <property type="term" value="P:iron-sulfur cluster assembly"/>
    <property type="evidence" value="ECO:0007669"/>
    <property type="project" value="TreeGrafter"/>
</dbReference>